<proteinExistence type="predicted"/>
<dbReference type="EMBL" id="JADYXP020000003">
    <property type="protein sequence ID" value="KAL0129233.1"/>
    <property type="molecule type" value="Genomic_DNA"/>
</dbReference>
<name>A0AAW2GPR9_9HYME</name>
<feature type="compositionally biased region" description="Basic and acidic residues" evidence="1">
    <location>
        <begin position="169"/>
        <end position="184"/>
    </location>
</feature>
<evidence type="ECO:0000256" key="1">
    <source>
        <dbReference type="SAM" id="MobiDB-lite"/>
    </source>
</evidence>
<accession>A0AAW2GPR9</accession>
<comment type="caution">
    <text evidence="2">The sequence shown here is derived from an EMBL/GenBank/DDBJ whole genome shotgun (WGS) entry which is preliminary data.</text>
</comment>
<dbReference type="Proteomes" id="UP001430953">
    <property type="component" value="Unassembled WGS sequence"/>
</dbReference>
<sequence>MRRRMESKRRGNARCFLRKLREKQASQAIYTNTAVDETSAESDDTNLSHRKICENLNSYQIYDSYIMQNDRIINTAVIVNRASSYVYGNRKTWRKYVTVVRNTRGSHESLMHRFAKHRRHALEIISSETEVSRARSYIRNRHRGTIILRHTRDIIRDAKPPRAKASSTSDRHEINARSGIRDTR</sequence>
<evidence type="ECO:0000313" key="2">
    <source>
        <dbReference type="EMBL" id="KAL0129233.1"/>
    </source>
</evidence>
<protein>
    <submittedName>
        <fullName evidence="2">Uncharacterized protein</fullName>
    </submittedName>
</protein>
<keyword evidence="3" id="KW-1185">Reference proteome</keyword>
<organism evidence="2 3">
    <name type="scientific">Cardiocondyla obscurior</name>
    <dbReference type="NCBI Taxonomy" id="286306"/>
    <lineage>
        <taxon>Eukaryota</taxon>
        <taxon>Metazoa</taxon>
        <taxon>Ecdysozoa</taxon>
        <taxon>Arthropoda</taxon>
        <taxon>Hexapoda</taxon>
        <taxon>Insecta</taxon>
        <taxon>Pterygota</taxon>
        <taxon>Neoptera</taxon>
        <taxon>Endopterygota</taxon>
        <taxon>Hymenoptera</taxon>
        <taxon>Apocrita</taxon>
        <taxon>Aculeata</taxon>
        <taxon>Formicoidea</taxon>
        <taxon>Formicidae</taxon>
        <taxon>Myrmicinae</taxon>
        <taxon>Cardiocondyla</taxon>
    </lineage>
</organism>
<evidence type="ECO:0000313" key="3">
    <source>
        <dbReference type="Proteomes" id="UP001430953"/>
    </source>
</evidence>
<reference evidence="2 3" key="1">
    <citation type="submission" date="2023-03" db="EMBL/GenBank/DDBJ databases">
        <title>High recombination rates correlate with genetic variation in Cardiocondyla obscurior ants.</title>
        <authorList>
            <person name="Errbii M."/>
        </authorList>
    </citation>
    <scope>NUCLEOTIDE SEQUENCE [LARGE SCALE GENOMIC DNA]</scope>
    <source>
        <strain evidence="2">Alpha-2009</strain>
        <tissue evidence="2">Whole body</tissue>
    </source>
</reference>
<gene>
    <name evidence="2" type="ORF">PUN28_004135</name>
</gene>
<dbReference type="AlphaFoldDB" id="A0AAW2GPR9"/>
<feature type="region of interest" description="Disordered" evidence="1">
    <location>
        <begin position="157"/>
        <end position="184"/>
    </location>
</feature>